<keyword evidence="2" id="KW-1185">Reference proteome</keyword>
<accession>A0A252F821</accession>
<dbReference type="AlphaFoldDB" id="A0A252F821"/>
<evidence type="ECO:0000313" key="2">
    <source>
        <dbReference type="Proteomes" id="UP000194903"/>
    </source>
</evidence>
<dbReference type="InterPro" id="IPR021377">
    <property type="entry name" value="DUF3006"/>
</dbReference>
<name>A0A252F821_9FIRM</name>
<comment type="caution">
    <text evidence="1">The sequence shown here is derived from an EMBL/GenBank/DDBJ whole genome shotgun (WGS) entry which is preliminary data.</text>
</comment>
<organism evidence="1 2">
    <name type="scientific">Butyricicoccus porcorum</name>
    <dbReference type="NCBI Taxonomy" id="1945634"/>
    <lineage>
        <taxon>Bacteria</taxon>
        <taxon>Bacillati</taxon>
        <taxon>Bacillota</taxon>
        <taxon>Clostridia</taxon>
        <taxon>Eubacteriales</taxon>
        <taxon>Butyricicoccaceae</taxon>
        <taxon>Butyricicoccus</taxon>
    </lineage>
</organism>
<reference evidence="1 2" key="1">
    <citation type="submission" date="2017-05" db="EMBL/GenBank/DDBJ databases">
        <title>Butyricicoccus porcorum sp. nov. a butyrate-producing bacterium from the swine intestinal tract.</title>
        <authorList>
            <person name="Trachsel J."/>
            <person name="Humphrey S."/>
            <person name="Allen H.K."/>
        </authorList>
    </citation>
    <scope>NUCLEOTIDE SEQUENCE [LARGE SCALE GENOMIC DNA]</scope>
    <source>
        <strain evidence="1">BB10</strain>
    </source>
</reference>
<evidence type="ECO:0000313" key="1">
    <source>
        <dbReference type="EMBL" id="OUM21872.1"/>
    </source>
</evidence>
<gene>
    <name evidence="1" type="ORF">CBW42_01235</name>
</gene>
<dbReference type="RefSeq" id="WP_087016935.1">
    <property type="nucleotide sequence ID" value="NZ_CP178353.1"/>
</dbReference>
<dbReference type="Pfam" id="PF11213">
    <property type="entry name" value="DUF3006"/>
    <property type="match status" value="1"/>
</dbReference>
<evidence type="ECO:0008006" key="3">
    <source>
        <dbReference type="Google" id="ProtNLM"/>
    </source>
</evidence>
<proteinExistence type="predicted"/>
<sequence>MRGTVDRIENGIAVVETDDGMQEFAAVDGLCDGDVVEIADGVIVAIDRAEAEARRARMQARLDRMLKKKKT</sequence>
<dbReference type="EMBL" id="NHOC01000001">
    <property type="protein sequence ID" value="OUM21872.1"/>
    <property type="molecule type" value="Genomic_DNA"/>
</dbReference>
<protein>
    <recommendedName>
        <fullName evidence="3">DUF3006 domain-containing protein</fullName>
    </recommendedName>
</protein>
<dbReference type="Proteomes" id="UP000194903">
    <property type="component" value="Unassembled WGS sequence"/>
</dbReference>